<dbReference type="AlphaFoldDB" id="A0A0V1FA27"/>
<evidence type="ECO:0000313" key="2">
    <source>
        <dbReference type="EMBL" id="KRY82928.1"/>
    </source>
</evidence>
<dbReference type="OrthoDB" id="10438316at2759"/>
<dbReference type="Proteomes" id="UP000054826">
    <property type="component" value="Unassembled WGS sequence"/>
</dbReference>
<dbReference type="EMBL" id="JYDT01000156">
    <property type="protein sequence ID" value="KRY82928.1"/>
    <property type="molecule type" value="Genomic_DNA"/>
</dbReference>
<dbReference type="EMBL" id="JYDR01000130">
    <property type="protein sequence ID" value="KRY67676.1"/>
    <property type="molecule type" value="Genomic_DNA"/>
</dbReference>
<evidence type="ECO:0000313" key="4">
    <source>
        <dbReference type="Proteomes" id="UP000054632"/>
    </source>
</evidence>
<name>A0A0V1FA27_TRIPS</name>
<accession>A0A0V1FA27</accession>
<evidence type="ECO:0000313" key="3">
    <source>
        <dbReference type="EMBL" id="KRZ38312.1"/>
    </source>
</evidence>
<dbReference type="EMBL" id="JYDV01000047">
    <property type="protein sequence ID" value="KRZ38312.1"/>
    <property type="molecule type" value="Genomic_DNA"/>
</dbReference>
<keyword evidence="6" id="KW-1185">Reference proteome</keyword>
<dbReference type="Proteomes" id="UP000054632">
    <property type="component" value="Unassembled WGS sequence"/>
</dbReference>
<reference evidence="4 5" key="1">
    <citation type="submission" date="2015-01" db="EMBL/GenBank/DDBJ databases">
        <title>Evolution of Trichinella species and genotypes.</title>
        <authorList>
            <person name="Korhonen P.K."/>
            <person name="Edoardo P."/>
            <person name="Giuseppe L.R."/>
            <person name="Gasser R.B."/>
        </authorList>
    </citation>
    <scope>NUCLEOTIDE SEQUENCE [LARGE SCALE GENOMIC DNA]</scope>
    <source>
        <strain evidence="1">ISS13</strain>
        <strain evidence="3">ISS176</strain>
        <strain evidence="2">ISS470</strain>
    </source>
</reference>
<dbReference type="Proteomes" id="UP000054995">
    <property type="component" value="Unassembled WGS sequence"/>
</dbReference>
<proteinExistence type="predicted"/>
<gene>
    <name evidence="1" type="ORF">T4A_13587</name>
    <name evidence="3" type="ORF">T4C_382</name>
    <name evidence="2" type="ORF">T4D_2243</name>
</gene>
<evidence type="ECO:0000313" key="1">
    <source>
        <dbReference type="EMBL" id="KRY67676.1"/>
    </source>
</evidence>
<protein>
    <submittedName>
        <fullName evidence="2">Uncharacterized protein</fullName>
    </submittedName>
</protein>
<sequence length="117" mass="13272">MNLSFAAITFIPIVESEQQLRTVMGFTALVRQCVHLRKRLQHCTNSRPPIALLKFVPCAFKWHHSSQKYRNASSCRITFDHCCKMKDCILFGTEALIANSSKVSVKSSLLISTDLKK</sequence>
<evidence type="ECO:0000313" key="6">
    <source>
        <dbReference type="Proteomes" id="UP000054995"/>
    </source>
</evidence>
<organism evidence="2 6">
    <name type="scientific">Trichinella pseudospiralis</name>
    <name type="common">Parasitic roundworm</name>
    <dbReference type="NCBI Taxonomy" id="6337"/>
    <lineage>
        <taxon>Eukaryota</taxon>
        <taxon>Metazoa</taxon>
        <taxon>Ecdysozoa</taxon>
        <taxon>Nematoda</taxon>
        <taxon>Enoplea</taxon>
        <taxon>Dorylaimia</taxon>
        <taxon>Trichinellida</taxon>
        <taxon>Trichinellidae</taxon>
        <taxon>Trichinella</taxon>
    </lineage>
</organism>
<comment type="caution">
    <text evidence="2">The sequence shown here is derived from an EMBL/GenBank/DDBJ whole genome shotgun (WGS) entry which is preliminary data.</text>
</comment>
<evidence type="ECO:0000313" key="5">
    <source>
        <dbReference type="Proteomes" id="UP000054826"/>
    </source>
</evidence>